<evidence type="ECO:0000313" key="2">
    <source>
        <dbReference type="EMBL" id="KYM93816.1"/>
    </source>
</evidence>
<accession>A0A195C0W3</accession>
<organism evidence="2 3">
    <name type="scientific">Cyphomyrmex costatus</name>
    <dbReference type="NCBI Taxonomy" id="456900"/>
    <lineage>
        <taxon>Eukaryota</taxon>
        <taxon>Metazoa</taxon>
        <taxon>Ecdysozoa</taxon>
        <taxon>Arthropoda</taxon>
        <taxon>Hexapoda</taxon>
        <taxon>Insecta</taxon>
        <taxon>Pterygota</taxon>
        <taxon>Neoptera</taxon>
        <taxon>Endopterygota</taxon>
        <taxon>Hymenoptera</taxon>
        <taxon>Apocrita</taxon>
        <taxon>Aculeata</taxon>
        <taxon>Formicoidea</taxon>
        <taxon>Formicidae</taxon>
        <taxon>Myrmicinae</taxon>
        <taxon>Cyphomyrmex</taxon>
    </lineage>
</organism>
<dbReference type="AlphaFoldDB" id="A0A195C0W3"/>
<evidence type="ECO:0000313" key="3">
    <source>
        <dbReference type="Proteomes" id="UP000078542"/>
    </source>
</evidence>
<dbReference type="EMBL" id="KQ978457">
    <property type="protein sequence ID" value="KYM93816.1"/>
    <property type="molecule type" value="Genomic_DNA"/>
</dbReference>
<dbReference type="STRING" id="456900.A0A195C0W3"/>
<gene>
    <name evidence="2" type="ORF">ALC62_15517</name>
</gene>
<dbReference type="InterPro" id="IPR041426">
    <property type="entry name" value="Mos1_HTH"/>
</dbReference>
<reference evidence="2 3" key="1">
    <citation type="submission" date="2016-03" db="EMBL/GenBank/DDBJ databases">
        <title>Cyphomyrmex costatus WGS genome.</title>
        <authorList>
            <person name="Nygaard S."/>
            <person name="Hu H."/>
            <person name="Boomsma J."/>
            <person name="Zhang G."/>
        </authorList>
    </citation>
    <scope>NUCLEOTIDE SEQUENCE [LARGE SCALE GENOMIC DNA]</scope>
    <source>
        <strain evidence="2">MS0001</strain>
        <tissue evidence="2">Whole body</tissue>
    </source>
</reference>
<keyword evidence="3" id="KW-1185">Reference proteome</keyword>
<dbReference type="Pfam" id="PF17906">
    <property type="entry name" value="HTH_48"/>
    <property type="match status" value="1"/>
</dbReference>
<proteinExistence type="predicted"/>
<evidence type="ECO:0000259" key="1">
    <source>
        <dbReference type="Pfam" id="PF17906"/>
    </source>
</evidence>
<feature type="domain" description="Mos1 transposase HTH" evidence="1">
    <location>
        <begin position="5"/>
        <end position="55"/>
    </location>
</feature>
<protein>
    <recommendedName>
        <fullName evidence="1">Mos1 transposase HTH domain-containing protein</fullName>
    </recommendedName>
</protein>
<dbReference type="Gene3D" id="1.10.10.1450">
    <property type="match status" value="1"/>
</dbReference>
<name>A0A195C0W3_9HYME</name>
<sequence>MVSHKQFIRHCVRYEFYQGKSAAKAYETICTVLGDNVVSKSTCVEFWFKRFKEDDFDVGQT</sequence>
<dbReference type="Proteomes" id="UP000078542">
    <property type="component" value="Unassembled WGS sequence"/>
</dbReference>